<feature type="region of interest" description="Disordered" evidence="5">
    <location>
        <begin position="755"/>
        <end position="786"/>
    </location>
</feature>
<dbReference type="PROSITE" id="PS51767">
    <property type="entry name" value="PEPTIDASE_A1"/>
    <property type="match status" value="1"/>
</dbReference>
<evidence type="ECO:0000256" key="2">
    <source>
        <dbReference type="ARBA" id="ARBA00022670"/>
    </source>
</evidence>
<evidence type="ECO:0000256" key="5">
    <source>
        <dbReference type="SAM" id="MobiDB-lite"/>
    </source>
</evidence>
<dbReference type="PANTHER" id="PTHR47966:SF51">
    <property type="entry name" value="BETA-SITE APP-CLEAVING ENZYME, ISOFORM A-RELATED"/>
    <property type="match status" value="1"/>
</dbReference>
<evidence type="ECO:0000256" key="6">
    <source>
        <dbReference type="SAM" id="SignalP"/>
    </source>
</evidence>
<evidence type="ECO:0000256" key="1">
    <source>
        <dbReference type="ARBA" id="ARBA00007447"/>
    </source>
</evidence>
<evidence type="ECO:0000313" key="8">
    <source>
        <dbReference type="EMBL" id="KAF4650771.1"/>
    </source>
</evidence>
<comment type="similarity">
    <text evidence="1">Belongs to the peptidase A1 family.</text>
</comment>
<dbReference type="Gene3D" id="2.60.40.1960">
    <property type="match status" value="1"/>
</dbReference>
<dbReference type="InterPro" id="IPR034164">
    <property type="entry name" value="Pepsin-like_dom"/>
</dbReference>
<feature type="domain" description="Peptidase A1" evidence="7">
    <location>
        <begin position="31"/>
        <end position="359"/>
    </location>
</feature>
<feature type="chain" id="PRO_5029856734" description="Peptidase A1 domain-containing protein" evidence="6">
    <location>
        <begin position="21"/>
        <end position="1117"/>
    </location>
</feature>
<dbReference type="InterPro" id="IPR021109">
    <property type="entry name" value="Peptidase_aspartic_dom_sf"/>
</dbReference>
<proteinExistence type="inferred from homology"/>
<comment type="caution">
    <text evidence="8">The sequence shown here is derived from an EMBL/GenBank/DDBJ whole genome shotgun (WGS) entry which is preliminary data.</text>
</comment>
<evidence type="ECO:0000313" key="9">
    <source>
        <dbReference type="Proteomes" id="UP000570595"/>
    </source>
</evidence>
<keyword evidence="4" id="KW-0378">Hydrolase</keyword>
<protein>
    <recommendedName>
        <fullName evidence="7">Peptidase A1 domain-containing protein</fullName>
    </recommendedName>
</protein>
<accession>A0A7J6KVZ9</accession>
<gene>
    <name evidence="8" type="ORF">FOZ61_011049</name>
</gene>
<sequence length="1117" mass="126631">MGSFARASLGALAFSSLVQCSVKIPIQRAENLIANYLRADGYPQFPIVDTGSSDTVFVWKEWYEKEYSPKKCVDLPTKGYVSFRGDVYRTDQNRTIGFAAEGEIEVFDHRGVIGIGNNEFYLTFGLMCGKDRHALHEEPYSLLGLGMREPDDQSLTLLEQLYATPGLLRTPSFSLYLERQPRDGRGFVGELTFGGPDSTKYSGPLNPAPIANAGNWDVNLNYVEIGASRLATFGERAFVDTGTNYLQVPSGYWKTLHSLLSNASGVDLHESVEFDIFTVPCNKRSMLPDMVFGIRGIQQTVRLSIPQVAYVALDRESGTCDLQLTRSVKSYWILPDFALVGNYLHFAPQGLQGYDSPLGSHPIRTGYRFSAVTQAPYLPIEGPSLLTGAEAALGRPKPFRARAKVASSVVGDTTDRPPATTDDRLNLTDQVEFVRKCLFDGQGGSLIKSKVDSCVLSVLAPEPGSSRRSSLKPAESQRLRVQEFAEDLVGLCYRVVKRELEEKATIEAKYARLVASNRKSQKRYLEDVSALRDRIRGVRADLDGIAMTKGDLEVIFYDPVSHLDEELKQLVLDICNERLRLMFQRPNEMLKEALKTLMADHPDLMQWLGVEAPPAAVETVNDEEVDRLKRTNEMQTLRVAEVEEEKARLTERLEAQETELERMRLEIARLLMELEAANEGRQDLMDRVEALEEKSAAAREAIVETERALNIKDEEAAALRVELQQRQEEAGELGHLRAQLEEERYRSEEALKALRREGEKAGEEARRREEEARKEQRRETEALQRAMDAHRAQFVEMQEENRKMAKRADEMSVELAEAKKKAEKLEGYRKFKKMYEEERRKSASLERELREATELLLRPKAPEFETGPREMKQSSSGISQSKPWMNVFDRLHLDAIDRVTRKQGLAERWCEKLMARVSERLLTMLSDDGAPRRAPRKVRGRNHFVRRQQIENDREAWQRMLASDSSGDDFSDDELDTGDHHWLIFILAAAAVSCSSLHEPSTEFRRMLRKSASKRRRKTQTLPTIMQDPLRVQDSGNYETYSQSQSLLVRQLADCIVAKLVEPAVDKSHCRPDVRRKTPEVACVLPAIVSPKRRPCPSGGFNQSPRLPRSRLDMTCE</sequence>
<organism evidence="8 9">
    <name type="scientific">Perkinsus olseni</name>
    <name type="common">Perkinsus atlanticus</name>
    <dbReference type="NCBI Taxonomy" id="32597"/>
    <lineage>
        <taxon>Eukaryota</taxon>
        <taxon>Sar</taxon>
        <taxon>Alveolata</taxon>
        <taxon>Perkinsozoa</taxon>
        <taxon>Perkinsea</taxon>
        <taxon>Perkinsida</taxon>
        <taxon>Perkinsidae</taxon>
        <taxon>Perkinsus</taxon>
    </lineage>
</organism>
<name>A0A7J6KVZ9_PEROL</name>
<dbReference type="AlphaFoldDB" id="A0A7J6KVZ9"/>
<dbReference type="Pfam" id="PF00026">
    <property type="entry name" value="Asp"/>
    <property type="match status" value="1"/>
</dbReference>
<dbReference type="SUPFAM" id="SSF50630">
    <property type="entry name" value="Acid proteases"/>
    <property type="match status" value="1"/>
</dbReference>
<feature type="signal peptide" evidence="6">
    <location>
        <begin position="1"/>
        <end position="20"/>
    </location>
</feature>
<dbReference type="CDD" id="cd05471">
    <property type="entry name" value="pepsin_like"/>
    <property type="match status" value="1"/>
</dbReference>
<keyword evidence="6" id="KW-0732">Signal</keyword>
<dbReference type="Gene3D" id="2.40.70.10">
    <property type="entry name" value="Acid Proteases"/>
    <property type="match status" value="2"/>
</dbReference>
<feature type="region of interest" description="Disordered" evidence="5">
    <location>
        <begin position="1094"/>
        <end position="1117"/>
    </location>
</feature>
<evidence type="ECO:0000256" key="3">
    <source>
        <dbReference type="ARBA" id="ARBA00022750"/>
    </source>
</evidence>
<dbReference type="GO" id="GO:0006508">
    <property type="term" value="P:proteolysis"/>
    <property type="evidence" value="ECO:0007669"/>
    <property type="project" value="UniProtKB-KW"/>
</dbReference>
<reference evidence="8 9" key="1">
    <citation type="submission" date="2020-04" db="EMBL/GenBank/DDBJ databases">
        <title>Perkinsus olseni comparative genomics.</title>
        <authorList>
            <person name="Bogema D.R."/>
        </authorList>
    </citation>
    <scope>NUCLEOTIDE SEQUENCE [LARGE SCALE GENOMIC DNA]</scope>
    <source>
        <strain evidence="8">ATCC PRA-179</strain>
    </source>
</reference>
<dbReference type="OrthoDB" id="443918at2759"/>
<dbReference type="GO" id="GO:0004190">
    <property type="term" value="F:aspartic-type endopeptidase activity"/>
    <property type="evidence" value="ECO:0007669"/>
    <property type="project" value="UniProtKB-KW"/>
</dbReference>
<evidence type="ECO:0000256" key="4">
    <source>
        <dbReference type="ARBA" id="ARBA00022801"/>
    </source>
</evidence>
<evidence type="ECO:0000259" key="7">
    <source>
        <dbReference type="PROSITE" id="PS51767"/>
    </source>
</evidence>
<keyword evidence="2" id="KW-0645">Protease</keyword>
<dbReference type="InterPro" id="IPR001461">
    <property type="entry name" value="Aspartic_peptidase_A1"/>
</dbReference>
<dbReference type="InterPro" id="IPR033121">
    <property type="entry name" value="PEPTIDASE_A1"/>
</dbReference>
<dbReference type="PANTHER" id="PTHR47966">
    <property type="entry name" value="BETA-SITE APP-CLEAVING ENZYME, ISOFORM A-RELATED"/>
    <property type="match status" value="1"/>
</dbReference>
<dbReference type="Proteomes" id="UP000570595">
    <property type="component" value="Unassembled WGS sequence"/>
</dbReference>
<dbReference type="EMBL" id="JABAHT010000971">
    <property type="protein sequence ID" value="KAF4650771.1"/>
    <property type="molecule type" value="Genomic_DNA"/>
</dbReference>
<keyword evidence="3" id="KW-0064">Aspartyl protease</keyword>